<comment type="caution">
    <text evidence="3">The sequence shown here is derived from an EMBL/GenBank/DDBJ whole genome shotgun (WGS) entry which is preliminary data.</text>
</comment>
<dbReference type="Proteomes" id="UP001300745">
    <property type="component" value="Unassembled WGS sequence"/>
</dbReference>
<evidence type="ECO:0000256" key="2">
    <source>
        <dbReference type="SAM" id="SignalP"/>
    </source>
</evidence>
<evidence type="ECO:0000256" key="1">
    <source>
        <dbReference type="SAM" id="MobiDB-lite"/>
    </source>
</evidence>
<reference evidence="3 4" key="1">
    <citation type="submission" date="2022-11" db="EMBL/GenBank/DDBJ databases">
        <title>Mycobacterium sp. nov.</title>
        <authorList>
            <person name="Papic B."/>
            <person name="Spicic S."/>
            <person name="Duvnjak S."/>
        </authorList>
    </citation>
    <scope>NUCLEOTIDE SEQUENCE [LARGE SCALE GENOMIC DNA]</scope>
    <source>
        <strain evidence="3 4">CVI_P4</strain>
    </source>
</reference>
<gene>
    <name evidence="3" type="ORF">ORI27_04525</name>
</gene>
<evidence type="ECO:0000313" key="4">
    <source>
        <dbReference type="Proteomes" id="UP001300745"/>
    </source>
</evidence>
<feature type="signal peptide" evidence="2">
    <location>
        <begin position="1"/>
        <end position="24"/>
    </location>
</feature>
<keyword evidence="4" id="KW-1185">Reference proteome</keyword>
<feature type="region of interest" description="Disordered" evidence="1">
    <location>
        <begin position="22"/>
        <end position="79"/>
    </location>
</feature>
<dbReference type="RefSeq" id="WP_265995337.1">
    <property type="nucleotide sequence ID" value="NZ_JAPJDN010000003.1"/>
</dbReference>
<evidence type="ECO:0000313" key="3">
    <source>
        <dbReference type="EMBL" id="MCX2935951.1"/>
    </source>
</evidence>
<evidence type="ECO:0008006" key="5">
    <source>
        <dbReference type="Google" id="ProtNLM"/>
    </source>
</evidence>
<accession>A0ABT3S8X4</accession>
<feature type="chain" id="PRO_5046196050" description="Lipoprotein" evidence="2">
    <location>
        <begin position="25"/>
        <end position="188"/>
    </location>
</feature>
<keyword evidence="2" id="KW-0732">Signal</keyword>
<sequence>MTNVLTAAVLAVATSAVSIGVASADPTPTPAPAPAPDATPSPAPAPEATPPSAPDTTPPPSPAPDATPADGPKTVMDHDGTYKVGVDIVPGTYSTAGPIEGGACYWKRTGGPDGQTTVDNGLTKKPQVIPVDPGDVSFKTDGCQPWTLTDAAPPAAAGPLMSQLKLRHYLDTLNGMAGASGQGQLPPY</sequence>
<name>A0ABT3S8X4_9MYCO</name>
<feature type="compositionally biased region" description="Pro residues" evidence="1">
    <location>
        <begin position="27"/>
        <end position="65"/>
    </location>
</feature>
<proteinExistence type="predicted"/>
<protein>
    <recommendedName>
        <fullName evidence="5">Lipoprotein</fullName>
    </recommendedName>
</protein>
<dbReference type="EMBL" id="JAPJDO010000003">
    <property type="protein sequence ID" value="MCX2935951.1"/>
    <property type="molecule type" value="Genomic_DNA"/>
</dbReference>
<organism evidence="3 4">
    <name type="scientific">Mycobacterium pinniadriaticum</name>
    <dbReference type="NCBI Taxonomy" id="2994102"/>
    <lineage>
        <taxon>Bacteria</taxon>
        <taxon>Bacillati</taxon>
        <taxon>Actinomycetota</taxon>
        <taxon>Actinomycetes</taxon>
        <taxon>Mycobacteriales</taxon>
        <taxon>Mycobacteriaceae</taxon>
        <taxon>Mycobacterium</taxon>
    </lineage>
</organism>